<evidence type="ECO:0000313" key="7">
    <source>
        <dbReference type="EMBL" id="RTQ35602.1"/>
    </source>
</evidence>
<dbReference type="InterPro" id="IPR001647">
    <property type="entry name" value="HTH_TetR"/>
</dbReference>
<dbReference type="InterPro" id="IPR009057">
    <property type="entry name" value="Homeodomain-like_sf"/>
</dbReference>
<comment type="caution">
    <text evidence="7">The sequence shown here is derived from an EMBL/GenBank/DDBJ whole genome shotgun (WGS) entry which is preliminary data.</text>
</comment>
<name>A0A431TPH8_9BURK</name>
<evidence type="ECO:0000256" key="2">
    <source>
        <dbReference type="ARBA" id="ARBA00023125"/>
    </source>
</evidence>
<gene>
    <name evidence="7" type="ORF">EJP69_14735</name>
</gene>
<dbReference type="PROSITE" id="PS50977">
    <property type="entry name" value="HTH_TETR_2"/>
    <property type="match status" value="1"/>
</dbReference>
<sequence>MVDDKHTPPKHRTVKGAQRLRDLTSVAAELFLERGFDGVAVDDLIARVGGSRSTIYSHFGDKEGLFKEAMTSLCAEVAKPLDQLHITGREPSEVLSLLGRQLLVSALSPRTLALHRLLVNEGRRFPDVAHAMWEVSYGRAVEILARWISEQQRSTLGLTSTVPAQALAEHFISMVASNAKLRAASGLVTTPLPESEVSEIVRYAVNTFLHGALDQPTRPTSRKSGPRSRSAT</sequence>
<evidence type="ECO:0000256" key="4">
    <source>
        <dbReference type="PROSITE-ProRule" id="PRU00335"/>
    </source>
</evidence>
<feature type="DNA-binding region" description="H-T-H motif" evidence="4">
    <location>
        <begin position="40"/>
        <end position="59"/>
    </location>
</feature>
<dbReference type="Gene3D" id="1.10.357.10">
    <property type="entry name" value="Tetracycline Repressor, domain 2"/>
    <property type="match status" value="1"/>
</dbReference>
<dbReference type="SUPFAM" id="SSF46689">
    <property type="entry name" value="Homeodomain-like"/>
    <property type="match status" value="1"/>
</dbReference>
<evidence type="ECO:0000256" key="3">
    <source>
        <dbReference type="ARBA" id="ARBA00023163"/>
    </source>
</evidence>
<evidence type="ECO:0000313" key="8">
    <source>
        <dbReference type="Proteomes" id="UP000267418"/>
    </source>
</evidence>
<organism evidence="7 8">
    <name type="scientific">Variovorax gossypii</name>
    <dbReference type="NCBI Taxonomy" id="1679495"/>
    <lineage>
        <taxon>Bacteria</taxon>
        <taxon>Pseudomonadati</taxon>
        <taxon>Pseudomonadota</taxon>
        <taxon>Betaproteobacteria</taxon>
        <taxon>Burkholderiales</taxon>
        <taxon>Comamonadaceae</taxon>
        <taxon>Variovorax</taxon>
    </lineage>
</organism>
<dbReference type="AlphaFoldDB" id="A0A431TPH8"/>
<evidence type="ECO:0000256" key="5">
    <source>
        <dbReference type="SAM" id="MobiDB-lite"/>
    </source>
</evidence>
<evidence type="ECO:0000259" key="6">
    <source>
        <dbReference type="PROSITE" id="PS50977"/>
    </source>
</evidence>
<dbReference type="GO" id="GO:0000976">
    <property type="term" value="F:transcription cis-regulatory region binding"/>
    <property type="evidence" value="ECO:0007669"/>
    <property type="project" value="TreeGrafter"/>
</dbReference>
<evidence type="ECO:0000256" key="1">
    <source>
        <dbReference type="ARBA" id="ARBA00023015"/>
    </source>
</evidence>
<dbReference type="RefSeq" id="WP_126470940.1">
    <property type="nucleotide sequence ID" value="NZ_RXOE01000002.1"/>
</dbReference>
<dbReference type="FunFam" id="1.10.10.60:FF:000141">
    <property type="entry name" value="TetR family transcriptional regulator"/>
    <property type="match status" value="1"/>
</dbReference>
<dbReference type="Gene3D" id="1.10.10.60">
    <property type="entry name" value="Homeodomain-like"/>
    <property type="match status" value="1"/>
</dbReference>
<dbReference type="PANTHER" id="PTHR30055">
    <property type="entry name" value="HTH-TYPE TRANSCRIPTIONAL REGULATOR RUTR"/>
    <property type="match status" value="1"/>
</dbReference>
<proteinExistence type="predicted"/>
<dbReference type="PRINTS" id="PR00455">
    <property type="entry name" value="HTHTETR"/>
</dbReference>
<dbReference type="Pfam" id="PF14246">
    <property type="entry name" value="TetR_C_7"/>
    <property type="match status" value="1"/>
</dbReference>
<accession>A0A431TPH8</accession>
<dbReference type="EMBL" id="RXOE01000002">
    <property type="protein sequence ID" value="RTQ35602.1"/>
    <property type="molecule type" value="Genomic_DNA"/>
</dbReference>
<protein>
    <submittedName>
        <fullName evidence="7">TetR/AcrR family transcriptional regulator</fullName>
    </submittedName>
</protein>
<dbReference type="Pfam" id="PF00440">
    <property type="entry name" value="TetR_N"/>
    <property type="match status" value="1"/>
</dbReference>
<reference evidence="7 8" key="1">
    <citation type="submission" date="2018-12" db="EMBL/GenBank/DDBJ databases">
        <title>The genome of Variovorax gossypii DSM 100435.</title>
        <authorList>
            <person name="Gao J."/>
            <person name="Sun J."/>
        </authorList>
    </citation>
    <scope>NUCLEOTIDE SEQUENCE [LARGE SCALE GENOMIC DNA]</scope>
    <source>
        <strain evidence="7 8">DSM 100435</strain>
    </source>
</reference>
<keyword evidence="2 4" id="KW-0238">DNA-binding</keyword>
<dbReference type="InterPro" id="IPR050109">
    <property type="entry name" value="HTH-type_TetR-like_transc_reg"/>
</dbReference>
<feature type="domain" description="HTH tetR-type" evidence="6">
    <location>
        <begin position="17"/>
        <end position="77"/>
    </location>
</feature>
<keyword evidence="3" id="KW-0804">Transcription</keyword>
<dbReference type="Proteomes" id="UP000267418">
    <property type="component" value="Unassembled WGS sequence"/>
</dbReference>
<dbReference type="OrthoDB" id="8595767at2"/>
<dbReference type="InterPro" id="IPR039536">
    <property type="entry name" value="TetR_C_Proteobacteria"/>
</dbReference>
<keyword evidence="1" id="KW-0805">Transcription regulation</keyword>
<dbReference type="PANTHER" id="PTHR30055:SF146">
    <property type="entry name" value="HTH-TYPE TRANSCRIPTIONAL DUAL REGULATOR CECR"/>
    <property type="match status" value="1"/>
</dbReference>
<keyword evidence="8" id="KW-1185">Reference proteome</keyword>
<dbReference type="GO" id="GO:0003700">
    <property type="term" value="F:DNA-binding transcription factor activity"/>
    <property type="evidence" value="ECO:0007669"/>
    <property type="project" value="TreeGrafter"/>
</dbReference>
<feature type="region of interest" description="Disordered" evidence="5">
    <location>
        <begin position="213"/>
        <end position="232"/>
    </location>
</feature>